<dbReference type="GO" id="GO:0009055">
    <property type="term" value="F:electron transfer activity"/>
    <property type="evidence" value="ECO:0007669"/>
    <property type="project" value="InterPro"/>
</dbReference>
<dbReference type="PROSITE" id="PS51085">
    <property type="entry name" value="2FE2S_FER_2"/>
    <property type="match status" value="1"/>
</dbReference>
<dbReference type="InterPro" id="IPR017900">
    <property type="entry name" value="4Fe4S_Fe_S_CS"/>
</dbReference>
<gene>
    <name evidence="16" type="primary">sdhB</name>
    <name evidence="16" type="ORF">R50_1457</name>
</gene>
<dbReference type="InterPro" id="IPR017896">
    <property type="entry name" value="4Fe4S_Fe-S-bd"/>
</dbReference>
<dbReference type="GO" id="GO:0022904">
    <property type="term" value="P:respiratory electron transport chain"/>
    <property type="evidence" value="ECO:0007669"/>
    <property type="project" value="TreeGrafter"/>
</dbReference>
<evidence type="ECO:0000256" key="11">
    <source>
        <dbReference type="ARBA" id="ARBA00023004"/>
    </source>
</evidence>
<feature type="domain" description="2Fe-2S ferredoxin-type" evidence="15">
    <location>
        <begin position="3"/>
        <end position="96"/>
    </location>
</feature>
<evidence type="ECO:0000256" key="13">
    <source>
        <dbReference type="ARBA" id="ARBA00023291"/>
    </source>
</evidence>
<keyword evidence="17" id="KW-1185">Reference proteome</keyword>
<evidence type="ECO:0000256" key="7">
    <source>
        <dbReference type="ARBA" id="ARBA00022532"/>
    </source>
</evidence>
<dbReference type="InterPro" id="IPR025192">
    <property type="entry name" value="Succ_DH/fum_Rdtase_N"/>
</dbReference>
<evidence type="ECO:0000256" key="2">
    <source>
        <dbReference type="ARBA" id="ARBA00001966"/>
    </source>
</evidence>
<accession>A0A6F8ZG45</accession>
<dbReference type="PANTHER" id="PTHR11921:SF29">
    <property type="entry name" value="SUCCINATE DEHYDROGENASE [UBIQUINONE] IRON-SULFUR SUBUNIT, MITOCHONDRIAL"/>
    <property type="match status" value="1"/>
</dbReference>
<dbReference type="NCBIfam" id="TIGR00384">
    <property type="entry name" value="dhsB"/>
    <property type="match status" value="1"/>
</dbReference>
<dbReference type="InterPro" id="IPR009051">
    <property type="entry name" value="Helical_ferredxn"/>
</dbReference>
<protein>
    <recommendedName>
        <fullName evidence="5">succinate dehydrogenase</fullName>
        <ecNumber evidence="5">1.3.5.1</ecNumber>
    </recommendedName>
</protein>
<dbReference type="GO" id="GO:0051539">
    <property type="term" value="F:4 iron, 4 sulfur cluster binding"/>
    <property type="evidence" value="ECO:0007669"/>
    <property type="project" value="UniProtKB-KW"/>
</dbReference>
<organism evidence="16 17">
    <name type="scientific">Candidatus Hydrogenisulfobacillus filiaventi</name>
    <dbReference type="NCBI Taxonomy" id="2707344"/>
    <lineage>
        <taxon>Bacteria</taxon>
        <taxon>Bacillati</taxon>
        <taxon>Bacillota</taxon>
        <taxon>Clostridia</taxon>
        <taxon>Eubacteriales</taxon>
        <taxon>Clostridiales Family XVII. Incertae Sedis</taxon>
        <taxon>Candidatus Hydrogenisulfobacillus</taxon>
    </lineage>
</organism>
<dbReference type="Pfam" id="PF13183">
    <property type="entry name" value="Fer4_8"/>
    <property type="match status" value="1"/>
</dbReference>
<keyword evidence="12" id="KW-0411">Iron-sulfur</keyword>
<dbReference type="PANTHER" id="PTHR11921">
    <property type="entry name" value="SUCCINATE DEHYDROGENASE IRON-SULFUR PROTEIN"/>
    <property type="match status" value="1"/>
</dbReference>
<evidence type="ECO:0000256" key="12">
    <source>
        <dbReference type="ARBA" id="ARBA00023014"/>
    </source>
</evidence>
<evidence type="ECO:0000313" key="17">
    <source>
        <dbReference type="Proteomes" id="UP000503399"/>
    </source>
</evidence>
<evidence type="ECO:0000256" key="9">
    <source>
        <dbReference type="ARBA" id="ARBA00022723"/>
    </source>
</evidence>
<dbReference type="InterPro" id="IPR001041">
    <property type="entry name" value="2Fe-2S_ferredoxin-type"/>
</dbReference>
<dbReference type="Proteomes" id="UP000503399">
    <property type="component" value="Chromosome"/>
</dbReference>
<evidence type="ECO:0000256" key="1">
    <source>
        <dbReference type="ARBA" id="ARBA00001927"/>
    </source>
</evidence>
<evidence type="ECO:0000256" key="5">
    <source>
        <dbReference type="ARBA" id="ARBA00012792"/>
    </source>
</evidence>
<evidence type="ECO:0000313" key="16">
    <source>
        <dbReference type="EMBL" id="CAB1128963.1"/>
    </source>
</evidence>
<dbReference type="GO" id="GO:0051537">
    <property type="term" value="F:2 iron, 2 sulfur cluster binding"/>
    <property type="evidence" value="ECO:0007669"/>
    <property type="project" value="UniProtKB-KW"/>
</dbReference>
<dbReference type="SUPFAM" id="SSF54292">
    <property type="entry name" value="2Fe-2S ferredoxin-like"/>
    <property type="match status" value="1"/>
</dbReference>
<dbReference type="NCBIfam" id="NF004616">
    <property type="entry name" value="PRK05950.1"/>
    <property type="match status" value="1"/>
</dbReference>
<keyword evidence="8" id="KW-0001">2Fe-2S</keyword>
<dbReference type="Pfam" id="PF13085">
    <property type="entry name" value="Fer2_3"/>
    <property type="match status" value="1"/>
</dbReference>
<dbReference type="Gene3D" id="3.10.20.30">
    <property type="match status" value="1"/>
</dbReference>
<keyword evidence="9" id="KW-0479">Metal-binding</keyword>
<comment type="cofactor">
    <cofactor evidence="2">
        <name>[4Fe-4S] cluster</name>
        <dbReference type="ChEBI" id="CHEBI:49883"/>
    </cofactor>
</comment>
<evidence type="ECO:0000259" key="15">
    <source>
        <dbReference type="PROSITE" id="PS51085"/>
    </source>
</evidence>
<dbReference type="FunFam" id="1.10.1060.10:FF:000003">
    <property type="entry name" value="Succinate dehydrogenase iron-sulfur subunit"/>
    <property type="match status" value="1"/>
</dbReference>
<dbReference type="InterPro" id="IPR050573">
    <property type="entry name" value="SDH/FRD_Iron-Sulfur"/>
</dbReference>
<comment type="cofactor">
    <cofactor evidence="14">
        <name>[2Fe-2S] cluster</name>
        <dbReference type="ChEBI" id="CHEBI:190135"/>
    </cofactor>
</comment>
<dbReference type="EMBL" id="LR778114">
    <property type="protein sequence ID" value="CAB1128963.1"/>
    <property type="molecule type" value="Genomic_DNA"/>
</dbReference>
<name>A0A6F8ZG45_9FIRM</name>
<dbReference type="InterPro" id="IPR012675">
    <property type="entry name" value="Beta-grasp_dom_sf"/>
</dbReference>
<keyword evidence="10 16" id="KW-0560">Oxidoreductase</keyword>
<dbReference type="SUPFAM" id="SSF46548">
    <property type="entry name" value="alpha-helical ferredoxin"/>
    <property type="match status" value="1"/>
</dbReference>
<dbReference type="CDD" id="cd00207">
    <property type="entry name" value="fer2"/>
    <property type="match status" value="1"/>
</dbReference>
<dbReference type="Gene3D" id="1.10.1060.10">
    <property type="entry name" value="Alpha-helical ferredoxin"/>
    <property type="match status" value="1"/>
</dbReference>
<evidence type="ECO:0000256" key="4">
    <source>
        <dbReference type="ARBA" id="ARBA00009433"/>
    </source>
</evidence>
<dbReference type="PROSITE" id="PS00198">
    <property type="entry name" value="4FE4S_FER_1"/>
    <property type="match status" value="1"/>
</dbReference>
<evidence type="ECO:0000256" key="14">
    <source>
        <dbReference type="ARBA" id="ARBA00034078"/>
    </source>
</evidence>
<evidence type="ECO:0000256" key="3">
    <source>
        <dbReference type="ARBA" id="ARBA00005163"/>
    </source>
</evidence>
<dbReference type="GO" id="GO:0051538">
    <property type="term" value="F:3 iron, 4 sulfur cluster binding"/>
    <property type="evidence" value="ECO:0007669"/>
    <property type="project" value="UniProtKB-KW"/>
</dbReference>
<keyword evidence="6" id="KW-0004">4Fe-4S</keyword>
<dbReference type="GO" id="GO:0046872">
    <property type="term" value="F:metal ion binding"/>
    <property type="evidence" value="ECO:0007669"/>
    <property type="project" value="UniProtKB-KW"/>
</dbReference>
<comment type="cofactor">
    <cofactor evidence="1">
        <name>[3Fe-4S] cluster</name>
        <dbReference type="ChEBI" id="CHEBI:21137"/>
    </cofactor>
</comment>
<dbReference type="InterPro" id="IPR004489">
    <property type="entry name" value="Succ_DH/fum_Rdtase_Fe-S"/>
</dbReference>
<dbReference type="GO" id="GO:0008177">
    <property type="term" value="F:succinate dehydrogenase (quinone) activity"/>
    <property type="evidence" value="ECO:0007669"/>
    <property type="project" value="UniProtKB-EC"/>
</dbReference>
<proteinExistence type="inferred from homology"/>
<sequence>MGQPVTFKVFRFDPGRDHEPYWAYYTVEVEPGDVVLAALMKIREEQDGSLAFRASCRSGICGSDGMIINGRSRLACKTQVSDLLRQGSVITLEPLRNFPYVKDLVVDQAQFWEHFRAVDPWVQPDPAEPEPVEERRMILAPEAFDELSKASDCIFCGVCYSECPIVAQDHGYLGPQALIKAFRFEVDPRDAATAARAPVVGGQQGVWRCRQTFNCTAACPKGIPVTRGILELRRKMVRFRLGGGRRRIPAAARGADTEGK</sequence>
<evidence type="ECO:0000256" key="8">
    <source>
        <dbReference type="ARBA" id="ARBA00022714"/>
    </source>
</evidence>
<keyword evidence="7" id="KW-0816">Tricarboxylic acid cycle</keyword>
<dbReference type="AlphaFoldDB" id="A0A6F8ZG45"/>
<comment type="pathway">
    <text evidence="3">Carbohydrate metabolism; tricarboxylic acid cycle.</text>
</comment>
<dbReference type="GO" id="GO:0006099">
    <property type="term" value="P:tricarboxylic acid cycle"/>
    <property type="evidence" value="ECO:0007669"/>
    <property type="project" value="UniProtKB-KW"/>
</dbReference>
<evidence type="ECO:0000256" key="6">
    <source>
        <dbReference type="ARBA" id="ARBA00022485"/>
    </source>
</evidence>
<keyword evidence="13" id="KW-0003">3Fe-4S</keyword>
<evidence type="ECO:0000256" key="10">
    <source>
        <dbReference type="ARBA" id="ARBA00023002"/>
    </source>
</evidence>
<keyword evidence="11" id="KW-0408">Iron</keyword>
<dbReference type="KEGG" id="hfv:R50_1457"/>
<reference evidence="16 17" key="1">
    <citation type="submission" date="2020-02" db="EMBL/GenBank/DDBJ databases">
        <authorList>
            <person name="Hogendoorn C."/>
        </authorList>
    </citation>
    <scope>NUCLEOTIDE SEQUENCE [LARGE SCALE GENOMIC DNA]</scope>
    <source>
        <strain evidence="16">R501</strain>
    </source>
</reference>
<dbReference type="EC" id="1.3.5.1" evidence="5"/>
<comment type="similarity">
    <text evidence="4">Belongs to the succinate dehydrogenase/fumarate reductase iron-sulfur protein family.</text>
</comment>
<dbReference type="InterPro" id="IPR036010">
    <property type="entry name" value="2Fe-2S_ferredoxin-like_sf"/>
</dbReference>